<dbReference type="InterPro" id="IPR011032">
    <property type="entry name" value="GroES-like_sf"/>
</dbReference>
<dbReference type="CDD" id="cd08268">
    <property type="entry name" value="MDR2"/>
    <property type="match status" value="1"/>
</dbReference>
<dbReference type="InterPro" id="IPR036291">
    <property type="entry name" value="NAD(P)-bd_dom_sf"/>
</dbReference>
<dbReference type="Proteomes" id="UP001550739">
    <property type="component" value="Unassembled WGS sequence"/>
</dbReference>
<dbReference type="InterPro" id="IPR020843">
    <property type="entry name" value="ER"/>
</dbReference>
<evidence type="ECO:0000259" key="2">
    <source>
        <dbReference type="SMART" id="SM00829"/>
    </source>
</evidence>
<keyword evidence="1" id="KW-0521">NADP</keyword>
<dbReference type="SUPFAM" id="SSF51735">
    <property type="entry name" value="NAD(P)-binding Rossmann-fold domains"/>
    <property type="match status" value="1"/>
</dbReference>
<dbReference type="Pfam" id="PF08240">
    <property type="entry name" value="ADH_N"/>
    <property type="match status" value="1"/>
</dbReference>
<evidence type="ECO:0000313" key="4">
    <source>
        <dbReference type="Proteomes" id="UP001550739"/>
    </source>
</evidence>
<keyword evidence="4" id="KW-1185">Reference proteome</keyword>
<accession>A0ABV2ZVZ4</accession>
<dbReference type="InterPro" id="IPR013154">
    <property type="entry name" value="ADH-like_N"/>
</dbReference>
<gene>
    <name evidence="3" type="ORF">AB0E89_38810</name>
</gene>
<dbReference type="RefSeq" id="WP_361708445.1">
    <property type="nucleotide sequence ID" value="NZ_JBEZVE010000028.1"/>
</dbReference>
<dbReference type="SUPFAM" id="SSF50129">
    <property type="entry name" value="GroES-like"/>
    <property type="match status" value="1"/>
</dbReference>
<dbReference type="Pfam" id="PF13602">
    <property type="entry name" value="ADH_zinc_N_2"/>
    <property type="match status" value="1"/>
</dbReference>
<organism evidence="3 4">
    <name type="scientific">Streptomyces sp. 900129855</name>
    <dbReference type="NCBI Taxonomy" id="3155129"/>
    <lineage>
        <taxon>Bacteria</taxon>
        <taxon>Bacillati</taxon>
        <taxon>Actinomycetota</taxon>
        <taxon>Actinomycetes</taxon>
        <taxon>Kitasatosporales</taxon>
        <taxon>Streptomycetaceae</taxon>
        <taxon>Streptomyces</taxon>
    </lineage>
</organism>
<dbReference type="SMART" id="SM00829">
    <property type="entry name" value="PKS_ER"/>
    <property type="match status" value="1"/>
</dbReference>
<evidence type="ECO:0000256" key="1">
    <source>
        <dbReference type="ARBA" id="ARBA00022857"/>
    </source>
</evidence>
<name>A0ABV2ZVZ4_9ACTN</name>
<sequence length="328" mass="35369">MKIVRVDKPGPPSALELVEVPIPEPGPGEVLVRAHSIGVGYPDLRIRAGTYPWMPPLPAIPGTELSGVVERIGEGVTLVRPGQLALLSARERTHRGGHYAEYVAAPQEATFLLPEGMNLEQAAALANYQVAYHMIYDSMRPLPGQVALVYGAAGGIGNAVIDLLKGLGVRVLGVASNSERARWATRFGADEVIDRTNGNIVGQVAALTDERGVDWVVTPAAGPTIPGNIELLAPAGTLVIYSTMGGAAKNDLWEVLWPSRSAAVRLFNIHTWDDLVEERRAGMRALIAMLAEGRIRPHIHRRFKLSQAREAHELLEQGEVTGKILLQP</sequence>
<dbReference type="Gene3D" id="3.90.180.10">
    <property type="entry name" value="Medium-chain alcohol dehydrogenases, catalytic domain"/>
    <property type="match status" value="1"/>
</dbReference>
<reference evidence="3 4" key="1">
    <citation type="submission" date="2024-06" db="EMBL/GenBank/DDBJ databases">
        <title>The Natural Products Discovery Center: Release of the First 8490 Sequenced Strains for Exploring Actinobacteria Biosynthetic Diversity.</title>
        <authorList>
            <person name="Kalkreuter E."/>
            <person name="Kautsar S.A."/>
            <person name="Yang D."/>
            <person name="Bader C.D."/>
            <person name="Teijaro C.N."/>
            <person name="Fluegel L."/>
            <person name="Davis C.M."/>
            <person name="Simpson J.R."/>
            <person name="Lauterbach L."/>
            <person name="Steele A.D."/>
            <person name="Gui C."/>
            <person name="Meng S."/>
            <person name="Li G."/>
            <person name="Viehrig K."/>
            <person name="Ye F."/>
            <person name="Su P."/>
            <person name="Kiefer A.F."/>
            <person name="Nichols A."/>
            <person name="Cepeda A.J."/>
            <person name="Yan W."/>
            <person name="Fan B."/>
            <person name="Jiang Y."/>
            <person name="Adhikari A."/>
            <person name="Zheng C.-J."/>
            <person name="Schuster L."/>
            <person name="Cowan T.M."/>
            <person name="Smanski M.J."/>
            <person name="Chevrette M.G."/>
            <person name="De Carvalho L.P.S."/>
            <person name="Shen B."/>
        </authorList>
    </citation>
    <scope>NUCLEOTIDE SEQUENCE [LARGE SCALE GENOMIC DNA]</scope>
    <source>
        <strain evidence="3 4">NPDC033843</strain>
    </source>
</reference>
<evidence type="ECO:0000313" key="3">
    <source>
        <dbReference type="EMBL" id="MEU3786423.1"/>
    </source>
</evidence>
<dbReference type="PANTHER" id="PTHR44154">
    <property type="entry name" value="QUINONE OXIDOREDUCTASE"/>
    <property type="match status" value="1"/>
</dbReference>
<comment type="caution">
    <text evidence="3">The sequence shown here is derived from an EMBL/GenBank/DDBJ whole genome shotgun (WGS) entry which is preliminary data.</text>
</comment>
<proteinExistence type="predicted"/>
<dbReference type="EMBL" id="JBEZVE010000028">
    <property type="protein sequence ID" value="MEU3786423.1"/>
    <property type="molecule type" value="Genomic_DNA"/>
</dbReference>
<dbReference type="Gene3D" id="3.40.50.720">
    <property type="entry name" value="NAD(P)-binding Rossmann-like Domain"/>
    <property type="match status" value="1"/>
</dbReference>
<feature type="domain" description="Enoyl reductase (ER)" evidence="2">
    <location>
        <begin position="10"/>
        <end position="326"/>
    </location>
</feature>
<dbReference type="PANTHER" id="PTHR44154:SF1">
    <property type="entry name" value="QUINONE OXIDOREDUCTASE"/>
    <property type="match status" value="1"/>
</dbReference>
<protein>
    <submittedName>
        <fullName evidence="3">Zinc-dependent alcohol dehydrogenase family protein</fullName>
    </submittedName>
</protein>
<dbReference type="InterPro" id="IPR051603">
    <property type="entry name" value="Zinc-ADH_QOR/CCCR"/>
</dbReference>